<evidence type="ECO:0000259" key="6">
    <source>
        <dbReference type="Pfam" id="PF00350"/>
    </source>
</evidence>
<dbReference type="GO" id="GO:0005524">
    <property type="term" value="F:ATP binding"/>
    <property type="evidence" value="ECO:0007669"/>
    <property type="project" value="UniProtKB-KW"/>
</dbReference>
<keyword evidence="8" id="KW-1185">Reference proteome</keyword>
<dbReference type="InterPro" id="IPR027094">
    <property type="entry name" value="Mitofusin_fam"/>
</dbReference>
<reference evidence="7 8" key="1">
    <citation type="submission" date="2017-01" db="EMBL/GenBank/DDBJ databases">
        <title>Genome sequencing of Arcobacter sp. LPB0137.</title>
        <authorList>
            <person name="Lee G.-W."/>
            <person name="Yi H."/>
        </authorList>
    </citation>
    <scope>NUCLEOTIDE SEQUENCE [LARGE SCALE GENOMIC DNA]</scope>
    <source>
        <strain evidence="7 8">LPB0137</strain>
    </source>
</reference>
<dbReference type="SUPFAM" id="SSF52540">
    <property type="entry name" value="P-loop containing nucleoside triphosphate hydrolases"/>
    <property type="match status" value="1"/>
</dbReference>
<evidence type="ECO:0000256" key="4">
    <source>
        <dbReference type="ARBA" id="ARBA00023134"/>
    </source>
</evidence>
<dbReference type="RefSeq" id="WP_076088393.1">
    <property type="nucleotide sequence ID" value="NZ_CP019070.1"/>
</dbReference>
<dbReference type="GO" id="GO:0005525">
    <property type="term" value="F:GTP binding"/>
    <property type="evidence" value="ECO:0007669"/>
    <property type="project" value="UniProtKB-KW"/>
</dbReference>
<dbReference type="GO" id="GO:0003924">
    <property type="term" value="F:GTPase activity"/>
    <property type="evidence" value="ECO:0007669"/>
    <property type="project" value="InterPro"/>
</dbReference>
<evidence type="ECO:0000256" key="5">
    <source>
        <dbReference type="ARBA" id="ARBA00023136"/>
    </source>
</evidence>
<dbReference type="STRING" id="1850254.LPB137_12035"/>
<evidence type="ECO:0000256" key="2">
    <source>
        <dbReference type="ARBA" id="ARBA00022741"/>
    </source>
</evidence>
<dbReference type="InterPro" id="IPR045063">
    <property type="entry name" value="Dynamin_N"/>
</dbReference>
<gene>
    <name evidence="7" type="ORF">LPB137_12035</name>
</gene>
<keyword evidence="4" id="KW-0342">GTP-binding</keyword>
<evidence type="ECO:0000256" key="1">
    <source>
        <dbReference type="ARBA" id="ARBA00004370"/>
    </source>
</evidence>
<dbReference type="Pfam" id="PF00350">
    <property type="entry name" value="Dynamin_N"/>
    <property type="match status" value="1"/>
</dbReference>
<evidence type="ECO:0000313" key="7">
    <source>
        <dbReference type="EMBL" id="APW66526.1"/>
    </source>
</evidence>
<dbReference type="PANTHER" id="PTHR10465">
    <property type="entry name" value="TRANSMEMBRANE GTPASE FZO1"/>
    <property type="match status" value="1"/>
</dbReference>
<organism evidence="7 8">
    <name type="scientific">Poseidonibacter parvus</name>
    <dbReference type="NCBI Taxonomy" id="1850254"/>
    <lineage>
        <taxon>Bacteria</taxon>
        <taxon>Pseudomonadati</taxon>
        <taxon>Campylobacterota</taxon>
        <taxon>Epsilonproteobacteria</taxon>
        <taxon>Campylobacterales</taxon>
        <taxon>Arcobacteraceae</taxon>
        <taxon>Poseidonibacter</taxon>
    </lineage>
</organism>
<protein>
    <submittedName>
        <fullName evidence="7">ATP-binding protein</fullName>
    </submittedName>
</protein>
<feature type="domain" description="Dynamin N-terminal" evidence="6">
    <location>
        <begin position="69"/>
        <end position="224"/>
    </location>
</feature>
<dbReference type="AlphaFoldDB" id="A0A1P8KPR5"/>
<dbReference type="GO" id="GO:0016020">
    <property type="term" value="C:membrane"/>
    <property type="evidence" value="ECO:0007669"/>
    <property type="project" value="UniProtKB-SubCell"/>
</dbReference>
<keyword evidence="7" id="KW-0067">ATP-binding</keyword>
<keyword evidence="3" id="KW-0378">Hydrolase</keyword>
<keyword evidence="5" id="KW-0472">Membrane</keyword>
<dbReference type="Proteomes" id="UP000186074">
    <property type="component" value="Chromosome"/>
</dbReference>
<dbReference type="EMBL" id="CP019070">
    <property type="protein sequence ID" value="APW66526.1"/>
    <property type="molecule type" value="Genomic_DNA"/>
</dbReference>
<dbReference type="PANTHER" id="PTHR10465:SF0">
    <property type="entry name" value="SARCALUMENIN"/>
    <property type="match status" value="1"/>
</dbReference>
<name>A0A1P8KPR5_9BACT</name>
<dbReference type="OrthoDB" id="9802035at2"/>
<dbReference type="CDD" id="cd09912">
    <property type="entry name" value="DLP_2"/>
    <property type="match status" value="1"/>
</dbReference>
<comment type="subcellular location">
    <subcellularLocation>
        <location evidence="1">Membrane</location>
    </subcellularLocation>
</comment>
<dbReference type="GO" id="GO:0008053">
    <property type="term" value="P:mitochondrial fusion"/>
    <property type="evidence" value="ECO:0007669"/>
    <property type="project" value="TreeGrafter"/>
</dbReference>
<dbReference type="KEGG" id="alp:LPB137_12035"/>
<evidence type="ECO:0000313" key="8">
    <source>
        <dbReference type="Proteomes" id="UP000186074"/>
    </source>
</evidence>
<accession>A0A1P8KPR5</accession>
<dbReference type="Gene3D" id="3.40.50.300">
    <property type="entry name" value="P-loop containing nucleotide triphosphate hydrolases"/>
    <property type="match status" value="1"/>
</dbReference>
<keyword evidence="2" id="KW-0547">Nucleotide-binding</keyword>
<sequence length="677" mass="79438">MSANIKILESFINEYKEAYTEKEIVYENTLVGDIKKIQDKLLDEKFLPSSQLVNILNKQIRRARFPMEVAITGQFSAGKSTFLNALLSRNILPTGITPVTSKVNFINYGEEYKLKITYYSGAQEYAPIEAISDFTDQRQDEMKDIKYLTLYAPMDILKEISFVDTPGLNSQSQGDTDTTRSVLRDVGGIIWLTLIDNAGKLSEAEVLEEYMEHFKEKSLCVLNQKDKFTPEQVETTTKYVSEKFGKYFSQVTPISAKMALDSRQLQKSVLIENSVDSILKEFKKDLNENMDDNSLEFFKSKYDNFQKNIKEIKQKDVSSNLKLLEESNIQDVLDFIENTIRPQAEESKEYAIKKDLKGVCDILEKEYQTIIGVYDALEEVLKSCEEHVLESFNTIHKKYSQELFTIYNSLEAIMEKIAHETYKNIKRKKSHRFEESKGSFLKSDKIQKFEYETFWIDSDNVYKSLFYDDQTIDKMFKRSIKLLKNIEIDTVEAFRVVYRHIHSEVEKWQEPYELIKKHREIASDTEFSNTRHFAAKVYENVLRTFYRAILENISALRKKFAYFNGALSYSYIQTTQATISHFEQQIAESEELFKKEPTRFAVQHPREDEILTKLKANFGFEKIEDFLTSKRNYLFKITKYSKEQYLELNEDRIAFVNSKKEEYVDKIEDLQKIKEEI</sequence>
<dbReference type="InterPro" id="IPR027417">
    <property type="entry name" value="P-loop_NTPase"/>
</dbReference>
<evidence type="ECO:0000256" key="3">
    <source>
        <dbReference type="ARBA" id="ARBA00022801"/>
    </source>
</evidence>
<proteinExistence type="predicted"/>